<accession>A0A2Z4Q2W9</accession>
<protein>
    <submittedName>
        <fullName evidence="2">Uncharacterized protein</fullName>
    </submittedName>
</protein>
<gene>
    <name evidence="2" type="primary">15</name>
    <name evidence="2" type="ORF">SEA_ANNASERENA_15</name>
</gene>
<reference evidence="2 3" key="1">
    <citation type="submission" date="2018-04" db="EMBL/GenBank/DDBJ databases">
        <authorList>
            <person name="Harrington T."/>
            <person name="Washburn E."/>
            <person name="Bricker J."/>
            <person name="McKinney A."/>
            <person name="Betsko A.J."/>
            <person name="Garlena R.A."/>
            <person name="Russell D.A."/>
            <person name="Pope W.A."/>
            <person name="Jacobs-Sera D."/>
            <person name="Hatfull G.F."/>
        </authorList>
    </citation>
    <scope>NUCLEOTIDE SEQUENCE [LARGE SCALE GENOMIC DNA]</scope>
</reference>
<name>A0A2Z4Q2W9_9CAUD</name>
<feature type="coiled-coil region" evidence="1">
    <location>
        <begin position="36"/>
        <end position="63"/>
    </location>
</feature>
<organism evidence="2 3">
    <name type="scientific">Microbacterium phage AnnaSerena</name>
    <dbReference type="NCBI Taxonomy" id="2201432"/>
    <lineage>
        <taxon>Viruses</taxon>
        <taxon>Duplodnaviria</taxon>
        <taxon>Heunggongvirae</taxon>
        <taxon>Uroviricota</taxon>
        <taxon>Caudoviricetes</taxon>
        <taxon>Krampusvirus</taxon>
        <taxon>Krampusvirus krampus</taxon>
    </lineage>
</organism>
<evidence type="ECO:0000313" key="3">
    <source>
        <dbReference type="Proteomes" id="UP000251068"/>
    </source>
</evidence>
<dbReference type="EMBL" id="MH271292">
    <property type="protein sequence ID" value="AWY04471.1"/>
    <property type="molecule type" value="Genomic_DNA"/>
</dbReference>
<dbReference type="Proteomes" id="UP000251068">
    <property type="component" value="Segment"/>
</dbReference>
<evidence type="ECO:0000256" key="1">
    <source>
        <dbReference type="SAM" id="Coils"/>
    </source>
</evidence>
<proteinExistence type="predicted"/>
<evidence type="ECO:0000313" key="2">
    <source>
        <dbReference type="EMBL" id="AWY04471.1"/>
    </source>
</evidence>
<sequence>MNAQITTDDILAKAFDIIEAAGFRTYSAEEMAAVKAQALEELMAEDEGNLTNAKRAIECAQLRDFNQADAFVLGADYKRHGNAWPFSGDHLNTIDVREDVYVDGYGWDSGDVIGRSRRPVAQTVSLWALVAA</sequence>
<keyword evidence="1" id="KW-0175">Coiled coil</keyword>